<sequence>MRFTSVSVALALALVSIATSVNGQRADDQIDARSLALLEQGKAAKAAGKLDAATDALESALVVDPRNRQAFVELAEVARARDLPGKAIRLYREALVIEPNDVAVLRGQGAALVSKGAVAKANENLTKIRTICGGDCADATQLAGVIAKGPPVTATAQKAPAATAEATGEN</sequence>
<dbReference type="PROSITE" id="PS50005">
    <property type="entry name" value="TPR"/>
    <property type="match status" value="1"/>
</dbReference>
<evidence type="ECO:0000256" key="2">
    <source>
        <dbReference type="SAM" id="SignalP"/>
    </source>
</evidence>
<dbReference type="Gene3D" id="1.25.40.10">
    <property type="entry name" value="Tetratricopeptide repeat domain"/>
    <property type="match status" value="1"/>
</dbReference>
<feature type="signal peptide" evidence="2">
    <location>
        <begin position="1"/>
        <end position="23"/>
    </location>
</feature>
<evidence type="ECO:0000313" key="3">
    <source>
        <dbReference type="EMBL" id="NIJ25082.1"/>
    </source>
</evidence>
<protein>
    <submittedName>
        <fullName evidence="3">Tfp pilus assembly protein PilF</fullName>
    </submittedName>
</protein>
<gene>
    <name evidence="3" type="ORF">FHT01_002624</name>
</gene>
<dbReference type="SMART" id="SM00028">
    <property type="entry name" value="TPR"/>
    <property type="match status" value="2"/>
</dbReference>
<dbReference type="EMBL" id="JAASQP010000001">
    <property type="protein sequence ID" value="NIJ25082.1"/>
    <property type="molecule type" value="Genomic_DNA"/>
</dbReference>
<accession>A0ABX0U8E8</accession>
<keyword evidence="2" id="KW-0732">Signal</keyword>
<organism evidence="3 4">
    <name type="scientific">Sphingomonas japonica</name>
    <dbReference type="NCBI Taxonomy" id="511662"/>
    <lineage>
        <taxon>Bacteria</taxon>
        <taxon>Pseudomonadati</taxon>
        <taxon>Pseudomonadota</taxon>
        <taxon>Alphaproteobacteria</taxon>
        <taxon>Sphingomonadales</taxon>
        <taxon>Sphingomonadaceae</taxon>
        <taxon>Sphingomonas</taxon>
    </lineage>
</organism>
<keyword evidence="4" id="KW-1185">Reference proteome</keyword>
<evidence type="ECO:0000313" key="4">
    <source>
        <dbReference type="Proteomes" id="UP000788153"/>
    </source>
</evidence>
<dbReference type="InterPro" id="IPR019734">
    <property type="entry name" value="TPR_rpt"/>
</dbReference>
<reference evidence="3 4" key="1">
    <citation type="submission" date="2020-03" db="EMBL/GenBank/DDBJ databases">
        <title>Genomic Encyclopedia of Type Strains, Phase IV (KMG-IV): sequencing the most valuable type-strain genomes for metagenomic binning, comparative biology and taxonomic classification.</title>
        <authorList>
            <person name="Goeker M."/>
        </authorList>
    </citation>
    <scope>NUCLEOTIDE SEQUENCE [LARGE SCALE GENOMIC DNA]</scope>
    <source>
        <strain evidence="3 4">DSM 22753</strain>
    </source>
</reference>
<dbReference type="Proteomes" id="UP000788153">
    <property type="component" value="Unassembled WGS sequence"/>
</dbReference>
<proteinExistence type="predicted"/>
<dbReference type="SUPFAM" id="SSF48452">
    <property type="entry name" value="TPR-like"/>
    <property type="match status" value="1"/>
</dbReference>
<name>A0ABX0U8E8_9SPHN</name>
<keyword evidence="1" id="KW-0802">TPR repeat</keyword>
<dbReference type="RefSeq" id="WP_140047545.1">
    <property type="nucleotide sequence ID" value="NZ_BAAAEV010000001.1"/>
</dbReference>
<evidence type="ECO:0000256" key="1">
    <source>
        <dbReference type="PROSITE-ProRule" id="PRU00339"/>
    </source>
</evidence>
<feature type="repeat" description="TPR" evidence="1">
    <location>
        <begin position="34"/>
        <end position="67"/>
    </location>
</feature>
<dbReference type="InterPro" id="IPR011990">
    <property type="entry name" value="TPR-like_helical_dom_sf"/>
</dbReference>
<feature type="chain" id="PRO_5045224584" evidence="2">
    <location>
        <begin position="24"/>
        <end position="170"/>
    </location>
</feature>
<comment type="caution">
    <text evidence="3">The sequence shown here is derived from an EMBL/GenBank/DDBJ whole genome shotgun (WGS) entry which is preliminary data.</text>
</comment>